<dbReference type="EMBL" id="AP012204">
    <property type="protein sequence ID" value="BAK35364.1"/>
    <property type="molecule type" value="Genomic_DNA"/>
</dbReference>
<proteinExistence type="predicted"/>
<accession>F5XFF7</accession>
<dbReference type="eggNOG" id="ENOG5033J1T">
    <property type="taxonomic scope" value="Bacteria"/>
</dbReference>
<dbReference type="KEGG" id="mph:MLP_23500"/>
<dbReference type="HOGENOM" id="CLU_1608642_0_0_11"/>
<dbReference type="RefSeq" id="WP_013863236.1">
    <property type="nucleotide sequence ID" value="NC_015635.1"/>
</dbReference>
<organism evidence="1 2">
    <name type="scientific">Microlunatus phosphovorus (strain ATCC 700054 / DSM 10555 / JCM 9379 / NBRC 101784 / NCIMB 13414 / VKM Ac-1990 / NM-1)</name>
    <dbReference type="NCBI Taxonomy" id="1032480"/>
    <lineage>
        <taxon>Bacteria</taxon>
        <taxon>Bacillati</taxon>
        <taxon>Actinomycetota</taxon>
        <taxon>Actinomycetes</taxon>
        <taxon>Propionibacteriales</taxon>
        <taxon>Propionibacteriaceae</taxon>
        <taxon>Microlunatus</taxon>
    </lineage>
</organism>
<gene>
    <name evidence="1" type="ordered locus">MLP_23500</name>
</gene>
<keyword evidence="2" id="KW-1185">Reference proteome</keyword>
<dbReference type="AlphaFoldDB" id="F5XFF7"/>
<name>F5XFF7_MICPN</name>
<dbReference type="Proteomes" id="UP000007947">
    <property type="component" value="Chromosome"/>
</dbReference>
<dbReference type="OrthoDB" id="4843510at2"/>
<evidence type="ECO:0000313" key="2">
    <source>
        <dbReference type="Proteomes" id="UP000007947"/>
    </source>
</evidence>
<sequence>MASTSQILRALMSGDRLALVIALNPKAADVIPRGPQHVVQFAARQKAALGGEEVELNPQPLPPGDPSMGAALLHKMTAAALASRDGFKRSFLSDIDDWCGTGWPRRWPKGWPVPGPRPGPVETAQLLLGGLLAAADISAHYDDPEMLEVFDAAIEMLGEAAVRQLNG</sequence>
<evidence type="ECO:0000313" key="1">
    <source>
        <dbReference type="EMBL" id="BAK35364.1"/>
    </source>
</evidence>
<reference evidence="1 2" key="1">
    <citation type="submission" date="2011-05" db="EMBL/GenBank/DDBJ databases">
        <title>Whole genome sequence of Microlunatus phosphovorus NM-1.</title>
        <authorList>
            <person name="Hosoyama A."/>
            <person name="Sasaki K."/>
            <person name="Harada T."/>
            <person name="Igarashi R."/>
            <person name="Kawakoshi A."/>
            <person name="Sasagawa M."/>
            <person name="Fukada J."/>
            <person name="Nakamura S."/>
            <person name="Katano Y."/>
            <person name="Hanada S."/>
            <person name="Kamagata Y."/>
            <person name="Nakamura N."/>
            <person name="Yamazaki S."/>
            <person name="Fujita N."/>
        </authorList>
    </citation>
    <scope>NUCLEOTIDE SEQUENCE [LARGE SCALE GENOMIC DNA]</scope>
    <source>
        <strain evidence="2">ATCC 700054 / DSM 10555 / JCM 9379 / NBRC 101784 / NCIMB 13414 / VKM Ac-1990 / NM-1</strain>
    </source>
</reference>
<protein>
    <submittedName>
        <fullName evidence="1">Uncharacterized protein</fullName>
    </submittedName>
</protein>